<dbReference type="InterPro" id="IPR000182">
    <property type="entry name" value="GNAT_dom"/>
</dbReference>
<dbReference type="PANTHER" id="PTHR43617">
    <property type="entry name" value="L-AMINO ACID N-ACETYLTRANSFERASE"/>
    <property type="match status" value="1"/>
</dbReference>
<reference evidence="2 3" key="2">
    <citation type="journal article" date="2011" name="Stand. Genomic Sci.">
        <title>Complete genome sequence of Paludibacter propionicigenes type strain (WB4).</title>
        <authorList>
            <person name="Gronow S."/>
            <person name="Munk C."/>
            <person name="Lapidus A."/>
            <person name="Nolan M."/>
            <person name="Lucas S."/>
            <person name="Hammon N."/>
            <person name="Deshpande S."/>
            <person name="Cheng J.F."/>
            <person name="Tapia R."/>
            <person name="Han C."/>
            <person name="Goodwin L."/>
            <person name="Pitluck S."/>
            <person name="Liolios K."/>
            <person name="Ivanova N."/>
            <person name="Mavromatis K."/>
            <person name="Mikhailova N."/>
            <person name="Pati A."/>
            <person name="Chen A."/>
            <person name="Palaniappan K."/>
            <person name="Land M."/>
            <person name="Hauser L."/>
            <person name="Chang Y.J."/>
            <person name="Jeffries C.D."/>
            <person name="Brambilla E."/>
            <person name="Rohde M."/>
            <person name="Goker M."/>
            <person name="Detter J.C."/>
            <person name="Woyke T."/>
            <person name="Bristow J."/>
            <person name="Eisen J.A."/>
            <person name="Markowitz V."/>
            <person name="Hugenholtz P."/>
            <person name="Kyrpides N.C."/>
            <person name="Klenk H.P."/>
        </authorList>
    </citation>
    <scope>NUCLEOTIDE SEQUENCE [LARGE SCALE GENOMIC DNA]</scope>
    <source>
        <strain evidence="3">DSM 17365 / JCM 13257 / WB4</strain>
    </source>
</reference>
<dbReference type="AlphaFoldDB" id="E4T6K3"/>
<dbReference type="Gene3D" id="3.40.630.30">
    <property type="match status" value="1"/>
</dbReference>
<keyword evidence="3" id="KW-1185">Reference proteome</keyword>
<dbReference type="KEGG" id="ppn:Palpr_2211"/>
<feature type="domain" description="N-acetyltransferase" evidence="1">
    <location>
        <begin position="4"/>
        <end position="165"/>
    </location>
</feature>
<dbReference type="HOGENOM" id="CLU_114424_0_0_10"/>
<organism evidence="2 3">
    <name type="scientific">Paludibacter propionicigenes (strain DSM 17365 / JCM 13257 / WB4)</name>
    <dbReference type="NCBI Taxonomy" id="694427"/>
    <lineage>
        <taxon>Bacteria</taxon>
        <taxon>Pseudomonadati</taxon>
        <taxon>Bacteroidota</taxon>
        <taxon>Bacteroidia</taxon>
        <taxon>Bacteroidales</taxon>
        <taxon>Paludibacteraceae</taxon>
        <taxon>Paludibacter</taxon>
    </lineage>
</organism>
<dbReference type="CDD" id="cd04301">
    <property type="entry name" value="NAT_SF"/>
    <property type="match status" value="1"/>
</dbReference>
<evidence type="ECO:0000313" key="3">
    <source>
        <dbReference type="Proteomes" id="UP000008718"/>
    </source>
</evidence>
<dbReference type="InterPro" id="IPR016181">
    <property type="entry name" value="Acyl_CoA_acyltransferase"/>
</dbReference>
<gene>
    <name evidence="2" type="ordered locus">Palpr_2211</name>
</gene>
<name>E4T6K3_PALPW</name>
<evidence type="ECO:0000259" key="1">
    <source>
        <dbReference type="PROSITE" id="PS51186"/>
    </source>
</evidence>
<dbReference type="InterPro" id="IPR050276">
    <property type="entry name" value="MshD_Acetyltransferase"/>
</dbReference>
<protein>
    <submittedName>
        <fullName evidence="2">GCN5-related N-acetyltransferase</fullName>
    </submittedName>
</protein>
<proteinExistence type="predicted"/>
<dbReference type="OrthoDB" id="5319888at2"/>
<dbReference type="SUPFAM" id="SSF55729">
    <property type="entry name" value="Acyl-CoA N-acyltransferases (Nat)"/>
    <property type="match status" value="1"/>
</dbReference>
<dbReference type="EMBL" id="CP002345">
    <property type="protein sequence ID" value="ADQ80347.1"/>
    <property type="molecule type" value="Genomic_DNA"/>
</dbReference>
<accession>E4T6K3</accession>
<dbReference type="PROSITE" id="PS51186">
    <property type="entry name" value="GNAT"/>
    <property type="match status" value="1"/>
</dbReference>
<dbReference type="GO" id="GO:0016747">
    <property type="term" value="F:acyltransferase activity, transferring groups other than amino-acyl groups"/>
    <property type="evidence" value="ECO:0007669"/>
    <property type="project" value="InterPro"/>
</dbReference>
<dbReference type="STRING" id="694427.Palpr_2211"/>
<evidence type="ECO:0000313" key="2">
    <source>
        <dbReference type="EMBL" id="ADQ80347.1"/>
    </source>
</evidence>
<reference key="1">
    <citation type="submission" date="2010-11" db="EMBL/GenBank/DDBJ databases">
        <title>The complete genome of Paludibacter propionicigenes DSM 17365.</title>
        <authorList>
            <consortium name="US DOE Joint Genome Institute (JGI-PGF)"/>
            <person name="Lucas S."/>
            <person name="Copeland A."/>
            <person name="Lapidus A."/>
            <person name="Bruce D."/>
            <person name="Goodwin L."/>
            <person name="Pitluck S."/>
            <person name="Kyrpides N."/>
            <person name="Mavromatis K."/>
            <person name="Ivanova N."/>
            <person name="Munk A.C."/>
            <person name="Brettin T."/>
            <person name="Detter J.C."/>
            <person name="Han C."/>
            <person name="Tapia R."/>
            <person name="Land M."/>
            <person name="Hauser L."/>
            <person name="Markowitz V."/>
            <person name="Cheng J.-F."/>
            <person name="Hugenholtz P."/>
            <person name="Woyke T."/>
            <person name="Wu D."/>
            <person name="Gronow S."/>
            <person name="Wellnitz S."/>
            <person name="Brambilla E."/>
            <person name="Klenk H.-P."/>
            <person name="Eisen J.A."/>
        </authorList>
    </citation>
    <scope>NUCLEOTIDE SEQUENCE</scope>
    <source>
        <strain>WB4</strain>
    </source>
</reference>
<dbReference type="eggNOG" id="COG0456">
    <property type="taxonomic scope" value="Bacteria"/>
</dbReference>
<dbReference type="Proteomes" id="UP000008718">
    <property type="component" value="Chromosome"/>
</dbReference>
<dbReference type="Pfam" id="PF13673">
    <property type="entry name" value="Acetyltransf_10"/>
    <property type="match status" value="1"/>
</dbReference>
<sequence length="165" mass="18352">MISMDISFISSSDDLSAIVQVLNVSHGTVARDFGFTRQNNPTNNAFIDESTLRTQLLKGIDLYAISTNGQLIGCIAIEKSAREIDGFYIEKVSVVPEFRNQGVGVKLMDFAVTKIKESGGKSVSVALIDSNTKLKKWYSAQGFKETETKDFEHLPFRVCFMNKQL</sequence>
<keyword evidence="2" id="KW-0808">Transferase</keyword>